<proteinExistence type="predicted"/>
<dbReference type="EMBL" id="JAFIQS010000005">
    <property type="protein sequence ID" value="KAG5169251.1"/>
    <property type="molecule type" value="Genomic_DNA"/>
</dbReference>
<protein>
    <submittedName>
        <fullName evidence="1">Uncharacterized protein</fullName>
    </submittedName>
</protein>
<organism evidence="1">
    <name type="scientific">Psilocybe cubensis</name>
    <name type="common">Psychedelic mushroom</name>
    <name type="synonym">Stropharia cubensis</name>
    <dbReference type="NCBI Taxonomy" id="181762"/>
    <lineage>
        <taxon>Eukaryota</taxon>
        <taxon>Fungi</taxon>
        <taxon>Dikarya</taxon>
        <taxon>Basidiomycota</taxon>
        <taxon>Agaricomycotina</taxon>
        <taxon>Agaricomycetes</taxon>
        <taxon>Agaricomycetidae</taxon>
        <taxon>Agaricales</taxon>
        <taxon>Agaricineae</taxon>
        <taxon>Strophariaceae</taxon>
        <taxon>Psilocybe</taxon>
    </lineage>
</organism>
<dbReference type="AlphaFoldDB" id="A0A8H8CKX0"/>
<gene>
    <name evidence="1" type="ORF">JR316_005807</name>
</gene>
<sequence>MFSMHGIKFKSVYIAGTERAPNYIQHSRLDRKQFPPMSLSPHSERRTWRRLRRAQISATNLTTYEPDAEGGHLVEIAYPVIEHERYLLHPEHLAEYSATHQFPTLKCFHNIPARYFTVSSGRYAESPLIGCGHDPDYEAQCGYLIEIREIKVACVNLLTFAYPKGITTSENAMEAYKRRLSNPAVYQSVYRRRRLQHSKKIDVLFAQYMLDAPNSDTQ</sequence>
<accession>A0A8H8CKX0</accession>
<comment type="caution">
    <text evidence="1">The sequence shown here is derived from an EMBL/GenBank/DDBJ whole genome shotgun (WGS) entry which is preliminary data.</text>
</comment>
<name>A0A8H8CKX0_PSICU</name>
<reference evidence="1" key="1">
    <citation type="submission" date="2021-02" db="EMBL/GenBank/DDBJ databases">
        <title>Psilocybe cubensis genome.</title>
        <authorList>
            <person name="Mckernan K.J."/>
            <person name="Crawford S."/>
            <person name="Trippe A."/>
            <person name="Kane L.T."/>
            <person name="Mclaughlin S."/>
        </authorList>
    </citation>
    <scope>NUCLEOTIDE SEQUENCE [LARGE SCALE GENOMIC DNA]</scope>
    <source>
        <strain evidence="1">MGC-MH-2018</strain>
    </source>
</reference>
<evidence type="ECO:0000313" key="1">
    <source>
        <dbReference type="EMBL" id="KAG5169251.1"/>
    </source>
</evidence>